<evidence type="ECO:0000256" key="8">
    <source>
        <dbReference type="ARBA" id="ARBA00023027"/>
    </source>
</evidence>
<name>A0ABX9KHU6_9FUSO</name>
<dbReference type="GO" id="GO:0004148">
    <property type="term" value="F:dihydrolipoyl dehydrogenase (NADH) activity"/>
    <property type="evidence" value="ECO:0007669"/>
    <property type="project" value="UniProtKB-EC"/>
</dbReference>
<comment type="cofactor">
    <cofactor evidence="12">
        <name>FAD</name>
        <dbReference type="ChEBI" id="CHEBI:57692"/>
    </cofactor>
    <text evidence="12">Binds 1 FAD per subunit.</text>
</comment>
<dbReference type="InterPro" id="IPR001100">
    <property type="entry name" value="Pyr_nuc-diS_OxRdtase"/>
</dbReference>
<keyword evidence="16" id="KW-1185">Reference proteome</keyword>
<dbReference type="Proteomes" id="UP000263486">
    <property type="component" value="Unassembled WGS sequence"/>
</dbReference>
<keyword evidence="5 12" id="KW-0285">Flavoprotein</keyword>
<dbReference type="Pfam" id="PF07992">
    <property type="entry name" value="Pyr_redox_2"/>
    <property type="match status" value="1"/>
</dbReference>
<dbReference type="InterPro" id="IPR012999">
    <property type="entry name" value="Pyr_OxRdtase_I_AS"/>
</dbReference>
<dbReference type="Gene3D" id="3.50.50.60">
    <property type="entry name" value="FAD/NAD(P)-binding domain"/>
    <property type="match status" value="2"/>
</dbReference>
<dbReference type="EC" id="1.8.1.4" evidence="3 12"/>
<keyword evidence="4" id="KW-0963">Cytoplasm</keyword>
<dbReference type="NCBIfam" id="TIGR01350">
    <property type="entry name" value="lipoamide_DH"/>
    <property type="match status" value="1"/>
</dbReference>
<dbReference type="RefSeq" id="WP_114641955.1">
    <property type="nucleotide sequence ID" value="NZ_JAACIO010000008.1"/>
</dbReference>
<comment type="miscellaneous">
    <text evidence="12">The active site is a redox-active disulfide bond.</text>
</comment>
<evidence type="ECO:0000256" key="9">
    <source>
        <dbReference type="ARBA" id="ARBA00023157"/>
    </source>
</evidence>
<evidence type="ECO:0000256" key="4">
    <source>
        <dbReference type="ARBA" id="ARBA00022490"/>
    </source>
</evidence>
<proteinExistence type="inferred from homology"/>
<evidence type="ECO:0000256" key="12">
    <source>
        <dbReference type="RuleBase" id="RU003692"/>
    </source>
</evidence>
<reference evidence="15 16" key="1">
    <citation type="submission" date="2018-08" db="EMBL/GenBank/DDBJ databases">
        <title>Draft genome sequence of Psychrilyobacter sp. strain SD5 isolated from Black Sea water.</title>
        <authorList>
            <person name="Yadav S."/>
            <person name="Villanueva L."/>
            <person name="Damste J.S.S."/>
        </authorList>
    </citation>
    <scope>NUCLEOTIDE SEQUENCE [LARGE SCALE GENOMIC DNA]</scope>
    <source>
        <strain evidence="15 16">SD5</strain>
    </source>
</reference>
<comment type="subcellular location">
    <subcellularLocation>
        <location evidence="1">Cytoplasm</location>
    </subcellularLocation>
</comment>
<evidence type="ECO:0000256" key="6">
    <source>
        <dbReference type="ARBA" id="ARBA00022827"/>
    </source>
</evidence>
<protein>
    <recommendedName>
        <fullName evidence="3 12">Dihydrolipoyl dehydrogenase</fullName>
        <ecNumber evidence="3 12">1.8.1.4</ecNumber>
    </recommendedName>
</protein>
<dbReference type="PANTHER" id="PTHR22912:SF217">
    <property type="entry name" value="DIHYDROLIPOYL DEHYDROGENASE"/>
    <property type="match status" value="1"/>
</dbReference>
<evidence type="ECO:0000259" key="13">
    <source>
        <dbReference type="Pfam" id="PF02852"/>
    </source>
</evidence>
<dbReference type="PIRSF" id="PIRSF000350">
    <property type="entry name" value="Mercury_reductase_MerA"/>
    <property type="match status" value="1"/>
</dbReference>
<dbReference type="PROSITE" id="PS00076">
    <property type="entry name" value="PYRIDINE_REDOX_1"/>
    <property type="match status" value="1"/>
</dbReference>
<evidence type="ECO:0000256" key="7">
    <source>
        <dbReference type="ARBA" id="ARBA00023002"/>
    </source>
</evidence>
<feature type="domain" description="Pyridine nucleotide-disulphide oxidoreductase dimerisation" evidence="13">
    <location>
        <begin position="336"/>
        <end position="444"/>
    </location>
</feature>
<keyword evidence="10 12" id="KW-0676">Redox-active center</keyword>
<evidence type="ECO:0000313" key="16">
    <source>
        <dbReference type="Proteomes" id="UP000263486"/>
    </source>
</evidence>
<evidence type="ECO:0000256" key="11">
    <source>
        <dbReference type="ARBA" id="ARBA00049187"/>
    </source>
</evidence>
<evidence type="ECO:0000256" key="5">
    <source>
        <dbReference type="ARBA" id="ARBA00022630"/>
    </source>
</evidence>
<gene>
    <name evidence="15" type="primary">lpdA</name>
    <name evidence="15" type="ORF">DYH56_05965</name>
</gene>
<dbReference type="InterPro" id="IPR036188">
    <property type="entry name" value="FAD/NAD-bd_sf"/>
</dbReference>
<keyword evidence="9" id="KW-1015">Disulfide bond</keyword>
<dbReference type="Gene3D" id="3.30.390.30">
    <property type="match status" value="1"/>
</dbReference>
<feature type="domain" description="FAD/NAD(P)-binding" evidence="14">
    <location>
        <begin position="2"/>
        <end position="316"/>
    </location>
</feature>
<evidence type="ECO:0000259" key="14">
    <source>
        <dbReference type="Pfam" id="PF07992"/>
    </source>
</evidence>
<keyword evidence="7 12" id="KW-0560">Oxidoreductase</keyword>
<accession>A0ABX9KHU6</accession>
<comment type="similarity">
    <text evidence="2 12">Belongs to the class-I pyridine nucleotide-disulfide oxidoreductase family.</text>
</comment>
<evidence type="ECO:0000256" key="3">
    <source>
        <dbReference type="ARBA" id="ARBA00012608"/>
    </source>
</evidence>
<keyword evidence="8 12" id="KW-0520">NAD</keyword>
<comment type="catalytic activity">
    <reaction evidence="11 12">
        <text>N(6)-[(R)-dihydrolipoyl]-L-lysyl-[protein] + NAD(+) = N(6)-[(R)-lipoyl]-L-lysyl-[protein] + NADH + H(+)</text>
        <dbReference type="Rhea" id="RHEA:15045"/>
        <dbReference type="Rhea" id="RHEA-COMP:10474"/>
        <dbReference type="Rhea" id="RHEA-COMP:10475"/>
        <dbReference type="ChEBI" id="CHEBI:15378"/>
        <dbReference type="ChEBI" id="CHEBI:57540"/>
        <dbReference type="ChEBI" id="CHEBI:57945"/>
        <dbReference type="ChEBI" id="CHEBI:83099"/>
        <dbReference type="ChEBI" id="CHEBI:83100"/>
        <dbReference type="EC" id="1.8.1.4"/>
    </reaction>
</comment>
<sequence>MYDLIVLGGGPGGYVAGIKASQLGMKVAIIEKNKYGGVCLNVGCIPTKTMLKSARLFSDMLEAEKFGIDIDGSFNINWENVINRKDGVVNKLVAGVEFLLKKNKIDMFNGLGNVIDKNTVEVNGEKIVCKNLLICTGSNARIPEIEGTKEALEKGYLMTSTEILKIKEIPKKLTIIGGGVIGVEFAILFATLGTKVSIIQRSGRILDALDKDVIKEITEVLDEKNVEIIYNANTKYIGNGYINYISNEKKVKLEGDKVLVCIGRVPNLKEIKNLNLEIERGAIKTNNRMETSVNGVYAAGDVNGIMQLAHVASHEGVIAVENMFGGDEKIDYNKAPYCIYTFPEVAGVGLTESKAKKQYPNEIKISKFPLSVNGKALAEGEEKGFVKIIATKKYNEVIGVHIVASHATDMISEMVTIMELEGTAREITRAIHPHPTMSEAVVESALGIVDRAIHI</sequence>
<dbReference type="InterPro" id="IPR006258">
    <property type="entry name" value="Lipoamide_DH"/>
</dbReference>
<dbReference type="SUPFAM" id="SSF55424">
    <property type="entry name" value="FAD/NAD-linked reductases, dimerisation (C-terminal) domain"/>
    <property type="match status" value="1"/>
</dbReference>
<dbReference type="InterPro" id="IPR023753">
    <property type="entry name" value="FAD/NAD-binding_dom"/>
</dbReference>
<dbReference type="InterPro" id="IPR016156">
    <property type="entry name" value="FAD/NAD-linked_Rdtase_dimer_sf"/>
</dbReference>
<dbReference type="PANTHER" id="PTHR22912">
    <property type="entry name" value="DISULFIDE OXIDOREDUCTASE"/>
    <property type="match status" value="1"/>
</dbReference>
<dbReference type="PRINTS" id="PR00411">
    <property type="entry name" value="PNDRDTASEI"/>
</dbReference>
<organism evidence="15 16">
    <name type="scientific">Psychrilyobacter piezotolerans</name>
    <dbReference type="NCBI Taxonomy" id="2293438"/>
    <lineage>
        <taxon>Bacteria</taxon>
        <taxon>Fusobacteriati</taxon>
        <taxon>Fusobacteriota</taxon>
        <taxon>Fusobacteriia</taxon>
        <taxon>Fusobacteriales</taxon>
        <taxon>Fusobacteriaceae</taxon>
        <taxon>Psychrilyobacter</taxon>
    </lineage>
</organism>
<evidence type="ECO:0000256" key="1">
    <source>
        <dbReference type="ARBA" id="ARBA00004496"/>
    </source>
</evidence>
<dbReference type="EMBL" id="QUAJ01000008">
    <property type="protein sequence ID" value="REI41687.1"/>
    <property type="molecule type" value="Genomic_DNA"/>
</dbReference>
<dbReference type="PRINTS" id="PR00368">
    <property type="entry name" value="FADPNR"/>
</dbReference>
<evidence type="ECO:0000256" key="10">
    <source>
        <dbReference type="ARBA" id="ARBA00023284"/>
    </source>
</evidence>
<dbReference type="SUPFAM" id="SSF51905">
    <property type="entry name" value="FAD/NAD(P)-binding domain"/>
    <property type="match status" value="1"/>
</dbReference>
<keyword evidence="6 12" id="KW-0274">FAD</keyword>
<dbReference type="InterPro" id="IPR050151">
    <property type="entry name" value="Class-I_Pyr_Nuc-Dis_Oxidored"/>
</dbReference>
<evidence type="ECO:0000313" key="15">
    <source>
        <dbReference type="EMBL" id="REI41687.1"/>
    </source>
</evidence>
<evidence type="ECO:0000256" key="2">
    <source>
        <dbReference type="ARBA" id="ARBA00007532"/>
    </source>
</evidence>
<comment type="caution">
    <text evidence="15">The sequence shown here is derived from an EMBL/GenBank/DDBJ whole genome shotgun (WGS) entry which is preliminary data.</text>
</comment>
<dbReference type="Pfam" id="PF02852">
    <property type="entry name" value="Pyr_redox_dim"/>
    <property type="match status" value="1"/>
</dbReference>
<dbReference type="InterPro" id="IPR004099">
    <property type="entry name" value="Pyr_nucl-diS_OxRdtase_dimer"/>
</dbReference>